<dbReference type="PROSITE" id="PS51257">
    <property type="entry name" value="PROKAR_LIPOPROTEIN"/>
    <property type="match status" value="1"/>
</dbReference>
<evidence type="ECO:0008006" key="4">
    <source>
        <dbReference type="Google" id="ProtNLM"/>
    </source>
</evidence>
<dbReference type="RefSeq" id="WP_379812964.1">
    <property type="nucleotide sequence ID" value="NZ_JBHUDZ010000018.1"/>
</dbReference>
<feature type="signal peptide" evidence="1">
    <location>
        <begin position="1"/>
        <end position="18"/>
    </location>
</feature>
<feature type="chain" id="PRO_5045890356" description="Lipocalin-like domain-containing protein" evidence="1">
    <location>
        <begin position="19"/>
        <end position="143"/>
    </location>
</feature>
<protein>
    <recommendedName>
        <fullName evidence="4">Lipocalin-like domain-containing protein</fullName>
    </recommendedName>
</protein>
<organism evidence="2 3">
    <name type="scientific">Flavobacterium artemisiae</name>
    <dbReference type="NCBI Taxonomy" id="2126556"/>
    <lineage>
        <taxon>Bacteria</taxon>
        <taxon>Pseudomonadati</taxon>
        <taxon>Bacteroidota</taxon>
        <taxon>Flavobacteriia</taxon>
        <taxon>Flavobacteriales</taxon>
        <taxon>Flavobacteriaceae</taxon>
        <taxon>Flavobacterium</taxon>
    </lineage>
</organism>
<keyword evidence="1" id="KW-0732">Signal</keyword>
<proteinExistence type="predicted"/>
<sequence length="143" mass="16294">MKRIVTLFILVLTLVSCSNDEAIATGDVDYFGNWKLTKMSSAFTPAISFSSGLEWEESYDFNENGTFTKTRLRDNKSITVSGTYSITITQKEIQFELVYEKDNDIIGSCSSDPKEILYINSSKKMYSTWQNCDGPELVYEKEK</sequence>
<accession>A0ABW4HIN4</accession>
<name>A0ABW4HIN4_9FLAO</name>
<evidence type="ECO:0000313" key="2">
    <source>
        <dbReference type="EMBL" id="MFD1605196.1"/>
    </source>
</evidence>
<keyword evidence="3" id="KW-1185">Reference proteome</keyword>
<dbReference type="EMBL" id="JBHUDZ010000018">
    <property type="protein sequence ID" value="MFD1605196.1"/>
    <property type="molecule type" value="Genomic_DNA"/>
</dbReference>
<comment type="caution">
    <text evidence="2">The sequence shown here is derived from an EMBL/GenBank/DDBJ whole genome shotgun (WGS) entry which is preliminary data.</text>
</comment>
<evidence type="ECO:0000313" key="3">
    <source>
        <dbReference type="Proteomes" id="UP001597138"/>
    </source>
</evidence>
<reference evidence="3" key="1">
    <citation type="journal article" date="2019" name="Int. J. Syst. Evol. Microbiol.">
        <title>The Global Catalogue of Microorganisms (GCM) 10K type strain sequencing project: providing services to taxonomists for standard genome sequencing and annotation.</title>
        <authorList>
            <consortium name="The Broad Institute Genomics Platform"/>
            <consortium name="The Broad Institute Genome Sequencing Center for Infectious Disease"/>
            <person name="Wu L."/>
            <person name="Ma J."/>
        </authorList>
    </citation>
    <scope>NUCLEOTIDE SEQUENCE [LARGE SCALE GENOMIC DNA]</scope>
    <source>
        <strain evidence="3">CCUG 70865</strain>
    </source>
</reference>
<evidence type="ECO:0000256" key="1">
    <source>
        <dbReference type="SAM" id="SignalP"/>
    </source>
</evidence>
<dbReference type="Proteomes" id="UP001597138">
    <property type="component" value="Unassembled WGS sequence"/>
</dbReference>
<gene>
    <name evidence="2" type="ORF">ACFSC2_20840</name>
</gene>